<dbReference type="EMBL" id="CACVAY010000072">
    <property type="protein sequence ID" value="CAA6815583.1"/>
    <property type="molecule type" value="Genomic_DNA"/>
</dbReference>
<dbReference type="PANTHER" id="PTHR38099:SF1">
    <property type="entry name" value="LARGE RIBOSOMAL RNA SUBUNIT ACCUMULATION PROTEIN YCED"/>
    <property type="match status" value="1"/>
</dbReference>
<dbReference type="InterPro" id="IPR039255">
    <property type="entry name" value="YceD_bac"/>
</dbReference>
<dbReference type="GO" id="GO:0005829">
    <property type="term" value="C:cytosol"/>
    <property type="evidence" value="ECO:0007669"/>
    <property type="project" value="TreeGrafter"/>
</dbReference>
<dbReference type="InterPro" id="IPR003772">
    <property type="entry name" value="YceD"/>
</dbReference>
<keyword evidence="4" id="KW-0690">Ribosome biogenesis</keyword>
<accession>A0A6S6T8G9</accession>
<dbReference type="Pfam" id="PF02620">
    <property type="entry name" value="YceD"/>
    <property type="match status" value="1"/>
</dbReference>
<protein>
    <recommendedName>
        <fullName evidence="3">Large ribosomal RNA subunit accumulation protein YceD</fullName>
    </recommendedName>
    <alternativeName>
        <fullName evidence="5">23S rRNA accumulation protein YceD</fullName>
    </alternativeName>
</protein>
<gene>
    <name evidence="6" type="ORF">HELGO_WM16430</name>
</gene>
<reference evidence="6" key="1">
    <citation type="submission" date="2020-01" db="EMBL/GenBank/DDBJ databases">
        <authorList>
            <person name="Meier V. D."/>
            <person name="Meier V D."/>
        </authorList>
    </citation>
    <scope>NUCLEOTIDE SEQUENCE</scope>
    <source>
        <strain evidence="6">HLG_WM_MAG_07</strain>
    </source>
</reference>
<evidence type="ECO:0000256" key="2">
    <source>
        <dbReference type="ARBA" id="ARBA00010740"/>
    </source>
</evidence>
<proteinExistence type="inferred from homology"/>
<name>A0A6S6T8G9_9GAMM</name>
<comment type="function">
    <text evidence="1">Plays a role in synthesis, processing and/or stability of 23S rRNA.</text>
</comment>
<dbReference type="AlphaFoldDB" id="A0A6S6T8G9"/>
<organism evidence="6">
    <name type="scientific">uncultured Thiotrichaceae bacterium</name>
    <dbReference type="NCBI Taxonomy" id="298394"/>
    <lineage>
        <taxon>Bacteria</taxon>
        <taxon>Pseudomonadati</taxon>
        <taxon>Pseudomonadota</taxon>
        <taxon>Gammaproteobacteria</taxon>
        <taxon>Thiotrichales</taxon>
        <taxon>Thiotrichaceae</taxon>
        <taxon>environmental samples</taxon>
    </lineage>
</organism>
<dbReference type="PANTHER" id="PTHR38099">
    <property type="entry name" value="LARGE RIBOSOMAL RNA SUBUNIT ACCUMULATION PROTEIN YCED"/>
    <property type="match status" value="1"/>
</dbReference>
<comment type="similarity">
    <text evidence="2">Belongs to the DUF177 domain family.</text>
</comment>
<evidence type="ECO:0000256" key="5">
    <source>
        <dbReference type="ARBA" id="ARBA00031841"/>
    </source>
</evidence>
<evidence type="ECO:0000256" key="4">
    <source>
        <dbReference type="ARBA" id="ARBA00022517"/>
    </source>
</evidence>
<evidence type="ECO:0000256" key="3">
    <source>
        <dbReference type="ARBA" id="ARBA00015716"/>
    </source>
</evidence>
<evidence type="ECO:0000256" key="1">
    <source>
        <dbReference type="ARBA" id="ARBA00002868"/>
    </source>
</evidence>
<evidence type="ECO:0000313" key="6">
    <source>
        <dbReference type="EMBL" id="CAA6815583.1"/>
    </source>
</evidence>
<sequence>MSSRLPIEVSPYRLVEQRKTLTGEAPIEQMTRLADLLVSTQGNATIELEFTRNDTGLPIVKGSINATLDVICQRCLKSVQHEVDSSIYVVLVKNDEQEAERVQEGFESWLVDEESEKMRLLDFIEDEILLALPFSVMHEQCEPARPLIEALPEDELLVTEAEPKENPFSVLQSLKDSE</sequence>
<dbReference type="GO" id="GO:0042254">
    <property type="term" value="P:ribosome biogenesis"/>
    <property type="evidence" value="ECO:0007669"/>
    <property type="project" value="UniProtKB-KW"/>
</dbReference>